<feature type="signal peptide" evidence="1">
    <location>
        <begin position="1"/>
        <end position="21"/>
    </location>
</feature>
<sequence length="392" mass="44001">MSMKTLCCTFLVLMTPLSSYGGEWEVLPQPLASGLSNKTKEMGKDLLITNTHINKSYLKNDLLNSSEKVHEVITTPDLKGKKIIADHKGRSYVVEFDGGKASAKWLALNDTKDELRFGGEVFSWRENDRPESIINYSMDLNDILVKLSKAKGRLQISYLRPLSKHRNLTYSRPIDIKLPDGAKLCDATLDFFNIDYTSYGEAIVLYSYYKNSKYMLAASTVTNIGGSNNEVNTVALPEWSQDLHLHACPSLATVMYNDHQGGNYDYSAAVYFDLDINDNLKPSKIINDVDWVPVYIPTKKDRQTIVSGQLSVATLRLIKQAGYFTYHQLYNAIADNLGLVIADEMSVEIPADEELREAITSTLGLYTPSETVDYLQPLFLKYLSEVNTPPSD</sequence>
<keyword evidence="3" id="KW-1185">Reference proteome</keyword>
<dbReference type="Proteomes" id="UP000275394">
    <property type="component" value="Unassembled WGS sequence"/>
</dbReference>
<protein>
    <submittedName>
        <fullName evidence="2">Uncharacterized protein</fullName>
    </submittedName>
</protein>
<feature type="chain" id="PRO_5018099643" evidence="1">
    <location>
        <begin position="22"/>
        <end position="392"/>
    </location>
</feature>
<organism evidence="2 3">
    <name type="scientific">Sinobacterium caligoides</name>
    <dbReference type="NCBI Taxonomy" id="933926"/>
    <lineage>
        <taxon>Bacteria</taxon>
        <taxon>Pseudomonadati</taxon>
        <taxon>Pseudomonadota</taxon>
        <taxon>Gammaproteobacteria</taxon>
        <taxon>Cellvibrionales</taxon>
        <taxon>Spongiibacteraceae</taxon>
        <taxon>Sinobacterium</taxon>
    </lineage>
</organism>
<dbReference type="RefSeq" id="WP_148059414.1">
    <property type="nucleotide sequence ID" value="NZ_RKHR01000005.1"/>
</dbReference>
<name>A0A3N2DK69_9GAMM</name>
<evidence type="ECO:0000256" key="1">
    <source>
        <dbReference type="SAM" id="SignalP"/>
    </source>
</evidence>
<gene>
    <name evidence="2" type="ORF">EDC56_2804</name>
</gene>
<proteinExistence type="predicted"/>
<dbReference type="OrthoDB" id="6981219at2"/>
<accession>A0A3N2DK69</accession>
<dbReference type="AlphaFoldDB" id="A0A3N2DK69"/>
<evidence type="ECO:0000313" key="2">
    <source>
        <dbReference type="EMBL" id="ROS00168.1"/>
    </source>
</evidence>
<keyword evidence="1" id="KW-0732">Signal</keyword>
<comment type="caution">
    <text evidence="2">The sequence shown here is derived from an EMBL/GenBank/DDBJ whole genome shotgun (WGS) entry which is preliminary data.</text>
</comment>
<evidence type="ECO:0000313" key="3">
    <source>
        <dbReference type="Proteomes" id="UP000275394"/>
    </source>
</evidence>
<dbReference type="EMBL" id="RKHR01000005">
    <property type="protein sequence ID" value="ROS00168.1"/>
    <property type="molecule type" value="Genomic_DNA"/>
</dbReference>
<reference evidence="2 3" key="1">
    <citation type="submission" date="2018-11" db="EMBL/GenBank/DDBJ databases">
        <title>Genomic Encyclopedia of Type Strains, Phase IV (KMG-IV): sequencing the most valuable type-strain genomes for metagenomic binning, comparative biology and taxonomic classification.</title>
        <authorList>
            <person name="Goeker M."/>
        </authorList>
    </citation>
    <scope>NUCLEOTIDE SEQUENCE [LARGE SCALE GENOMIC DNA]</scope>
    <source>
        <strain evidence="2 3">DSM 100316</strain>
    </source>
</reference>